<dbReference type="AlphaFoldDB" id="A0A8J7VQZ8"/>
<comment type="caution">
    <text evidence="5">The sequence shown here is derived from an EMBL/GenBank/DDBJ whole genome shotgun (WGS) entry which is preliminary data.</text>
</comment>
<evidence type="ECO:0000313" key="7">
    <source>
        <dbReference type="Proteomes" id="UP000675747"/>
    </source>
</evidence>
<feature type="chain" id="PRO_5042774115" evidence="4">
    <location>
        <begin position="25"/>
        <end position="324"/>
    </location>
</feature>
<dbReference type="PROSITE" id="PS51257">
    <property type="entry name" value="PROKAR_LIPOPROTEIN"/>
    <property type="match status" value="1"/>
</dbReference>
<dbReference type="PRINTS" id="PR01805">
    <property type="entry name" value="VACJLIPOPROT"/>
</dbReference>
<evidence type="ECO:0000256" key="4">
    <source>
        <dbReference type="SAM" id="SignalP"/>
    </source>
</evidence>
<feature type="region of interest" description="Disordered" evidence="3">
    <location>
        <begin position="276"/>
        <end position="324"/>
    </location>
</feature>
<organism evidence="5">
    <name type="scientific">Coralloluteibacterium stylophorae</name>
    <dbReference type="NCBI Taxonomy" id="1776034"/>
    <lineage>
        <taxon>Bacteria</taxon>
        <taxon>Pseudomonadati</taxon>
        <taxon>Pseudomonadota</taxon>
        <taxon>Gammaproteobacteria</taxon>
        <taxon>Lysobacterales</taxon>
        <taxon>Lysobacteraceae</taxon>
        <taxon>Coralloluteibacterium</taxon>
    </lineage>
</organism>
<accession>A0A8J7VQZ8</accession>
<dbReference type="GO" id="GO:0120010">
    <property type="term" value="P:intermembrane phospholipid transfer"/>
    <property type="evidence" value="ECO:0007669"/>
    <property type="project" value="TreeGrafter"/>
</dbReference>
<feature type="compositionally biased region" description="Acidic residues" evidence="3">
    <location>
        <begin position="294"/>
        <end position="305"/>
    </location>
</feature>
<keyword evidence="5" id="KW-0449">Lipoprotein</keyword>
<evidence type="ECO:0000256" key="2">
    <source>
        <dbReference type="ARBA" id="ARBA00022729"/>
    </source>
</evidence>
<reference evidence="6 7" key="1">
    <citation type="journal article" date="2021" name="Microbiol. Resour. Announc.">
        <title>Draft Genome Sequence of Coralloluteibacterium stylophorae LMG 29479T.</title>
        <authorList>
            <person name="Karlyshev A.V."/>
            <person name="Kudryashova E.B."/>
            <person name="Ariskina E.V."/>
            <person name="Conroy A.P."/>
            <person name="Abidueva E.Y."/>
        </authorList>
    </citation>
    <scope>NUCLEOTIDE SEQUENCE [LARGE SCALE GENOMIC DNA]</scope>
    <source>
        <strain evidence="6 7">LMG 29479</strain>
    </source>
</reference>
<keyword evidence="7" id="KW-1185">Reference proteome</keyword>
<proteinExistence type="inferred from homology"/>
<dbReference type="Pfam" id="PF04333">
    <property type="entry name" value="MlaA"/>
    <property type="match status" value="1"/>
</dbReference>
<evidence type="ECO:0000313" key="5">
    <source>
        <dbReference type="EMBL" id="MBR0561212.1"/>
    </source>
</evidence>
<feature type="region of interest" description="Disordered" evidence="3">
    <location>
        <begin position="25"/>
        <end position="45"/>
    </location>
</feature>
<protein>
    <submittedName>
        <fullName evidence="5">VacJ family lipoprotein</fullName>
    </submittedName>
</protein>
<comment type="similarity">
    <text evidence="1">Belongs to the MlaA family.</text>
</comment>
<feature type="signal peptide" evidence="4">
    <location>
        <begin position="1"/>
        <end position="24"/>
    </location>
</feature>
<reference evidence="5" key="2">
    <citation type="submission" date="2021-04" db="EMBL/GenBank/DDBJ databases">
        <authorList>
            <person name="Karlyshev A.V."/>
        </authorList>
    </citation>
    <scope>NUCLEOTIDE SEQUENCE</scope>
    <source>
        <strain evidence="5">LMG 29479</strain>
    </source>
</reference>
<sequence length="324" mass="35268">MSTSRPTAFLLGLMLAACAGTAAAQSPPDPATALGTAAASAEPPTAPTEAALLDAEQAVIDDRFRVDPWEPFNRRMHRFNKVVDRTVAEPLAHAYVAVVPQPVRTGVRNFFTNLFQPLTALHLLLQGHPADAGIAAGRFLINATLGIGGLFDPASAMDLPLYDEDLGQTLAVWGWDRSRYLELPFLGPRTVRDAFGSAGDGTLSPYRFVDDDQARYALIGLSLVDLRTQLFAVDELTQGVEDDYIIVRDGWLQRRNYMIRDRSSSVPGRVIQHIPGLRDHVHPRQQAEPSLPDYLDEPLPGEEGYDGAPLPAEEPAPGGDQPFP</sequence>
<name>A0A8J7VQZ8_9GAMM</name>
<dbReference type="EMBL" id="JAGQFT010000005">
    <property type="protein sequence ID" value="MBR0561212.1"/>
    <property type="molecule type" value="Genomic_DNA"/>
</dbReference>
<feature type="compositionally biased region" description="Low complexity" evidence="3">
    <location>
        <begin position="31"/>
        <end position="45"/>
    </location>
</feature>
<dbReference type="RefSeq" id="WP_211925181.1">
    <property type="nucleotide sequence ID" value="NZ_JAGQFT020000009.1"/>
</dbReference>
<evidence type="ECO:0000313" key="6">
    <source>
        <dbReference type="EMBL" id="MBS7458157.1"/>
    </source>
</evidence>
<evidence type="ECO:0000256" key="1">
    <source>
        <dbReference type="ARBA" id="ARBA00010634"/>
    </source>
</evidence>
<dbReference type="EMBL" id="JAGQFT020000009">
    <property type="protein sequence ID" value="MBS7458157.1"/>
    <property type="molecule type" value="Genomic_DNA"/>
</dbReference>
<dbReference type="GO" id="GO:0016020">
    <property type="term" value="C:membrane"/>
    <property type="evidence" value="ECO:0007669"/>
    <property type="project" value="InterPro"/>
</dbReference>
<feature type="compositionally biased region" description="Low complexity" evidence="3">
    <location>
        <begin position="307"/>
        <end position="324"/>
    </location>
</feature>
<dbReference type="PANTHER" id="PTHR30035:SF3">
    <property type="entry name" value="INTERMEMBRANE PHOSPHOLIPID TRANSPORT SYSTEM LIPOPROTEIN MLAA"/>
    <property type="match status" value="1"/>
</dbReference>
<evidence type="ECO:0000256" key="3">
    <source>
        <dbReference type="SAM" id="MobiDB-lite"/>
    </source>
</evidence>
<dbReference type="InterPro" id="IPR007428">
    <property type="entry name" value="MlaA"/>
</dbReference>
<dbReference type="PANTHER" id="PTHR30035">
    <property type="entry name" value="LIPOPROTEIN VACJ-RELATED"/>
    <property type="match status" value="1"/>
</dbReference>
<gene>
    <name evidence="6" type="ORF">KB893_013535</name>
    <name evidence="5" type="ORF">KB893_01565</name>
</gene>
<keyword evidence="2 4" id="KW-0732">Signal</keyword>
<dbReference type="Proteomes" id="UP000675747">
    <property type="component" value="Unassembled WGS sequence"/>
</dbReference>